<reference evidence="10" key="1">
    <citation type="submission" date="2020-05" db="UniProtKB">
        <authorList>
            <consortium name="EnsemblMetazoa"/>
        </authorList>
    </citation>
    <scope>IDENTIFICATION</scope>
    <source>
        <strain evidence="10">FUMOZ</strain>
    </source>
</reference>
<dbReference type="GO" id="GO:0008013">
    <property type="term" value="F:beta-catenin binding"/>
    <property type="evidence" value="ECO:0007669"/>
    <property type="project" value="TreeGrafter"/>
</dbReference>
<dbReference type="InterPro" id="IPR020894">
    <property type="entry name" value="Cadherin_CS"/>
</dbReference>
<dbReference type="Gene3D" id="2.60.40.60">
    <property type="entry name" value="Cadherins"/>
    <property type="match status" value="3"/>
</dbReference>
<feature type="domain" description="Cadherin" evidence="9">
    <location>
        <begin position="1780"/>
        <end position="1884"/>
    </location>
</feature>
<feature type="region of interest" description="Disordered" evidence="6">
    <location>
        <begin position="2157"/>
        <end position="2176"/>
    </location>
</feature>
<dbReference type="Pfam" id="PF00028">
    <property type="entry name" value="Cadherin"/>
    <property type="match status" value="1"/>
</dbReference>
<dbReference type="InterPro" id="IPR039808">
    <property type="entry name" value="Cadherin"/>
</dbReference>
<keyword evidence="8" id="KW-0732">Signal</keyword>
<feature type="domain" description="Cadherin" evidence="9">
    <location>
        <begin position="156"/>
        <end position="262"/>
    </location>
</feature>
<keyword evidence="2" id="KW-0677">Repeat</keyword>
<protein>
    <recommendedName>
        <fullName evidence="9">Cadherin domain-containing protein</fullName>
    </recommendedName>
</protein>
<dbReference type="EnsemblMetazoa" id="AFUN003034-RA">
    <property type="protein sequence ID" value="AFUN003034-PA"/>
    <property type="gene ID" value="AFUN003034"/>
</dbReference>
<dbReference type="CDD" id="cd11304">
    <property type="entry name" value="Cadherin_repeat"/>
    <property type="match status" value="2"/>
</dbReference>
<feature type="transmembrane region" description="Helical" evidence="7">
    <location>
        <begin position="2016"/>
        <end position="2039"/>
    </location>
</feature>
<dbReference type="PROSITE" id="PS50268">
    <property type="entry name" value="CADHERIN_2"/>
    <property type="match status" value="3"/>
</dbReference>
<dbReference type="GO" id="GO:0016477">
    <property type="term" value="P:cell migration"/>
    <property type="evidence" value="ECO:0007669"/>
    <property type="project" value="TreeGrafter"/>
</dbReference>
<feature type="region of interest" description="Disordered" evidence="6">
    <location>
        <begin position="2060"/>
        <end position="2085"/>
    </location>
</feature>
<dbReference type="VEuPathDB" id="VectorBase:AFUN003034"/>
<dbReference type="InterPro" id="IPR015919">
    <property type="entry name" value="Cadherin-like_sf"/>
</dbReference>
<evidence type="ECO:0000256" key="8">
    <source>
        <dbReference type="SAM" id="SignalP"/>
    </source>
</evidence>
<evidence type="ECO:0000259" key="9">
    <source>
        <dbReference type="PROSITE" id="PS50268"/>
    </source>
</evidence>
<keyword evidence="4 7" id="KW-0472">Membrane</keyword>
<dbReference type="STRING" id="62324.A0A182RA25"/>
<feature type="compositionally biased region" description="Basic and acidic residues" evidence="6">
    <location>
        <begin position="2076"/>
        <end position="2085"/>
    </location>
</feature>
<sequence>MGSEKNVALRRLPLIVIITLVLVSITASAQECSSTTLSFGGQFPVVPEISANVGAGYTLAQHDVSNVIAVSTVNSFSPDLPVYIDAVLENGKLIIKTNQQFTNYEKQEDTLLFLNNVLFTCASGSERTMTFRQFIKEENNHAPLFAQETYNIAIPLPLPREFNIQQFIADGKGIVANDYDITKNTITFSIVENDYFTVKTSGGSTRTEFIANLITKQTLTKIEPPIMLQITAVDAGSPPKTSQASLNIQGDPVIAFTPPPEFEQNLYQTVFKIGDNFTPVRINLLPGTYDSTVRFESSGEDVDYFTITPATDSGSATVTLRPGTSIDAEKKLLALTIAASRSGTETVGRTALVVELSTEPKIVPTFEASLYTGTINRNKVIQLDSIKLIPSSSDSSVRVELAGEDARYFTVTLANNQVTIAPSSQLTDAVLKEKNFFLATVQAVKTDVGTGEALVILSVEKSNLKDPHFEQLVYEGTVTESGILDVPTVRISPDSFMPGLTYSYAGDITLFTISADTSGTITIVSNNITPEKLTDKSYIMLSIVTKLDDDEVSHAVVILKVLRTLVKLPQFTKPFLQGELIEKTLTVNLPYVELALESFSSDTVLRVVDDRYFFDILEFNPRNVFLLYLHGNVTRNMLQGIDRLSFTVEASNPKSEKVYCIVTVDIVRTVPTFERLIYDGVIDESKQLVTEMIAKLTTESTDVNIVYALEGEDASFFALELLVPVTNGVRIQLKLPLSDDEFDRRDHFQLSLKATNPQLPADTVVPVIVYVRHSLVKIPRFEKPLYKSRIDVNLQLVPFEQINVERGSYVDEATVGIRNSNSELFDVKLQQGIVTVQLAKELDQAAVNGVSRFEFVVECTNPEQASGFTTILVDIDRVIVPEFPDLFYSGEIQENSKNIIFNRRIALSPQTIVSNTEYKVEGQDSALVAYLKSDDQSLTFFLRDEVSQEQLKARSEIGFIVVATNPGADQRATVTCSVKIVREVKPTFTRSSFHGKIVEETTSVNFGSAPIACESGSIKETTTFTIVDAIPNDFFDAKLAEDRNTVNIVLKSDVKWDQVRSAVYYQMQLQAVNPGSETTQCTIVIDVENLPAITPTFTKSIYRGSLQEGTKEVIFSAAETITVQPETIMSTFQYAAGPEGDANLFDVVLVEDNKFKVSLKDGIEPSIIEGRNMLSFILTINNAYSADDAATIVITIKLDDIIIPTFSKLLYNGSIVEGTNELSLQETILLNTGTFTDNTELGIGGTDAALFTISREGSAIDLKIRDESINWGELVSKHYLSVYVQATNPGSETSTSFVVVEIEQLQQPQFAQSSAHGYIAAGEREVQFLEGSELRIVTDSTQPGYQWNLVGDDYQLFDGSLTDDLFKFTLKESISDEQQSRTVFKFRVTLKNPTGKEVDSIVVVNRQLSVPQFSKNIYTGSFDQDLRLSLADTIELTQASYANGILVSVIESNVDFLSLEQTGRSIQLKLSRSISISDFQGLEMVRLVLLAKASDDIWSTCSVTLNVPEGTPCIPLPPVVDCSSCYNCTTGGVLEDVPVFAYGNYRFQLRSDTTGPIGSVTATVKDPTAVVQHSIDVEDAYLQSQLSITPEGLLIIANPIIPNVYQFLVHATNTAAGKKATANVWLDVLNRFECTEGDKQPTVDQVMIVQHLEEERPHASILSTQLNPSCSYELISEYPTDNQQPYFYIDLETQWLASRSFDRENEDLFEGMQIPQFKLVMKLKCLEMDETHEQDRRSLVKRSLIETDTINYASDITIVSIVVDDINDNDPVFVEPAIVSGNAVQLGFPEPSLANRLMLAGLIAIKATDADEGLNGKVRYSLSENVHFMIHPETGSIEPTKDALRDSNRIDLTAFATDRDGALDGRTTQLALTVHRLNENHIAFVTVTAADEATVLDIIEQVNIQRDFHLKVLRQAYIPETVEARVHVSRYPSAARDIEASLSTMRLIVYALNDNNQLLNTDDIRNAIRTVFPSIATTAITSFNDAVCYGNSTNPSCPSNPNCPEELTGRSSNGGLIASTSVLGGLLLISLTIISVLYLRYIRPLSKGTDSNTSDIVQLENDFDATPPPSPATSGGKKDPIADPPMLEDRKISINIVGITMQESEDTNTDTNRLARSLTDRLDEEDEYGAAIFGPSGQDTFSEPKNVKFNEIVERIEVEEHHSDEDNDESVYEERL</sequence>
<evidence type="ECO:0000256" key="1">
    <source>
        <dbReference type="ARBA" id="ARBA00004370"/>
    </source>
</evidence>
<feature type="signal peptide" evidence="8">
    <location>
        <begin position="1"/>
        <end position="29"/>
    </location>
</feature>
<dbReference type="GO" id="GO:0005509">
    <property type="term" value="F:calcium ion binding"/>
    <property type="evidence" value="ECO:0007669"/>
    <property type="project" value="UniProtKB-UniRule"/>
</dbReference>
<evidence type="ECO:0000256" key="2">
    <source>
        <dbReference type="ARBA" id="ARBA00022737"/>
    </source>
</evidence>
<feature type="domain" description="Cadherin" evidence="9">
    <location>
        <begin position="1672"/>
        <end position="1773"/>
    </location>
</feature>
<accession>A0A182RA25</accession>
<keyword evidence="3 5" id="KW-0106">Calcium</keyword>
<dbReference type="PANTHER" id="PTHR24027">
    <property type="entry name" value="CADHERIN-23"/>
    <property type="match status" value="1"/>
</dbReference>
<evidence type="ECO:0000256" key="7">
    <source>
        <dbReference type="SAM" id="Phobius"/>
    </source>
</evidence>
<dbReference type="PROSITE" id="PS00232">
    <property type="entry name" value="CADHERIN_1"/>
    <property type="match status" value="1"/>
</dbReference>
<dbReference type="GO" id="GO:0007156">
    <property type="term" value="P:homophilic cell adhesion via plasma membrane adhesion molecules"/>
    <property type="evidence" value="ECO:0007669"/>
    <property type="project" value="InterPro"/>
</dbReference>
<dbReference type="InterPro" id="IPR002126">
    <property type="entry name" value="Cadherin-like_dom"/>
</dbReference>
<dbReference type="PANTHER" id="PTHR24027:SF438">
    <property type="entry name" value="CADHERIN 23"/>
    <property type="match status" value="1"/>
</dbReference>
<evidence type="ECO:0000256" key="4">
    <source>
        <dbReference type="ARBA" id="ARBA00023136"/>
    </source>
</evidence>
<name>A0A182RA25_ANOFN</name>
<evidence type="ECO:0000256" key="6">
    <source>
        <dbReference type="SAM" id="MobiDB-lite"/>
    </source>
</evidence>
<dbReference type="SUPFAM" id="SSF49313">
    <property type="entry name" value="Cadherin-like"/>
    <property type="match status" value="2"/>
</dbReference>
<keyword evidence="7" id="KW-1133">Transmembrane helix</keyword>
<dbReference type="VEuPathDB" id="VectorBase:AFUN2_012927"/>
<evidence type="ECO:0000256" key="5">
    <source>
        <dbReference type="PROSITE-ProRule" id="PRU00043"/>
    </source>
</evidence>
<comment type="subcellular location">
    <subcellularLocation>
        <location evidence="1">Membrane</location>
    </subcellularLocation>
</comment>
<dbReference type="GO" id="GO:0045296">
    <property type="term" value="F:cadherin binding"/>
    <property type="evidence" value="ECO:0007669"/>
    <property type="project" value="TreeGrafter"/>
</dbReference>
<organism evidence="10">
    <name type="scientific">Anopheles funestus</name>
    <name type="common">African malaria mosquito</name>
    <dbReference type="NCBI Taxonomy" id="62324"/>
    <lineage>
        <taxon>Eukaryota</taxon>
        <taxon>Metazoa</taxon>
        <taxon>Ecdysozoa</taxon>
        <taxon>Arthropoda</taxon>
        <taxon>Hexapoda</taxon>
        <taxon>Insecta</taxon>
        <taxon>Pterygota</taxon>
        <taxon>Neoptera</taxon>
        <taxon>Endopterygota</taxon>
        <taxon>Diptera</taxon>
        <taxon>Nematocera</taxon>
        <taxon>Culicoidea</taxon>
        <taxon>Culicidae</taxon>
        <taxon>Anophelinae</taxon>
        <taxon>Anopheles</taxon>
    </lineage>
</organism>
<dbReference type="SMART" id="SM00112">
    <property type="entry name" value="CA"/>
    <property type="match status" value="3"/>
</dbReference>
<evidence type="ECO:0000256" key="3">
    <source>
        <dbReference type="ARBA" id="ARBA00022837"/>
    </source>
</evidence>
<evidence type="ECO:0000313" key="10">
    <source>
        <dbReference type="EnsemblMetazoa" id="AFUN003034-PA"/>
    </source>
</evidence>
<keyword evidence="7" id="KW-0812">Transmembrane</keyword>
<proteinExistence type="predicted"/>
<dbReference type="GO" id="GO:0016342">
    <property type="term" value="C:catenin complex"/>
    <property type="evidence" value="ECO:0007669"/>
    <property type="project" value="TreeGrafter"/>
</dbReference>
<feature type="compositionally biased region" description="Acidic residues" evidence="6">
    <location>
        <begin position="2165"/>
        <end position="2176"/>
    </location>
</feature>
<feature type="chain" id="PRO_5030024155" description="Cadherin domain-containing protein" evidence="8">
    <location>
        <begin position="30"/>
        <end position="2176"/>
    </location>
</feature>